<dbReference type="EMBL" id="CAKOFQ010007768">
    <property type="protein sequence ID" value="CAH2007811.1"/>
    <property type="molecule type" value="Genomic_DNA"/>
</dbReference>
<dbReference type="Pfam" id="PF12624">
    <property type="entry name" value="VPS13_N"/>
    <property type="match status" value="1"/>
</dbReference>
<comment type="caution">
    <text evidence="4">The sequence shown here is derived from an EMBL/GenBank/DDBJ whole genome shotgun (WGS) entry which is preliminary data.</text>
</comment>
<feature type="compositionally biased region" description="Acidic residues" evidence="2">
    <location>
        <begin position="3874"/>
        <end position="3883"/>
    </location>
</feature>
<feature type="compositionally biased region" description="Polar residues" evidence="2">
    <location>
        <begin position="1215"/>
        <end position="1225"/>
    </location>
</feature>
<feature type="region of interest" description="Disordered" evidence="2">
    <location>
        <begin position="1384"/>
        <end position="1406"/>
    </location>
</feature>
<feature type="region of interest" description="Disordered" evidence="2">
    <location>
        <begin position="99"/>
        <end position="119"/>
    </location>
</feature>
<feature type="region of interest" description="Disordered" evidence="2">
    <location>
        <begin position="1215"/>
        <end position="1246"/>
    </location>
</feature>
<feature type="domain" description="Chorein N-terminal" evidence="3">
    <location>
        <begin position="4"/>
        <end position="235"/>
    </location>
</feature>
<dbReference type="PANTHER" id="PTHR12517">
    <property type="entry name" value="VACUOLAR PROTEIN SORTING-ASSOCIATED PROTEIN 13B"/>
    <property type="match status" value="1"/>
</dbReference>
<dbReference type="InterPro" id="IPR039782">
    <property type="entry name" value="VPS13B"/>
</dbReference>
<feature type="compositionally biased region" description="Low complexity" evidence="2">
    <location>
        <begin position="2122"/>
        <end position="2133"/>
    </location>
</feature>
<keyword evidence="5" id="KW-1185">Reference proteome</keyword>
<feature type="compositionally biased region" description="Basic and acidic residues" evidence="2">
    <location>
        <begin position="3863"/>
        <end position="3873"/>
    </location>
</feature>
<proteinExistence type="predicted"/>
<evidence type="ECO:0000313" key="5">
    <source>
        <dbReference type="Proteomes" id="UP001152888"/>
    </source>
</evidence>
<dbReference type="InterPro" id="IPR026854">
    <property type="entry name" value="VPS13_N"/>
</dbReference>
<dbReference type="OrthoDB" id="445152at2759"/>
<feature type="compositionally biased region" description="Polar residues" evidence="2">
    <location>
        <begin position="99"/>
        <end position="109"/>
    </location>
</feature>
<accession>A0A9P0M7A9</accession>
<evidence type="ECO:0000313" key="4">
    <source>
        <dbReference type="EMBL" id="CAH2007811.1"/>
    </source>
</evidence>
<dbReference type="PANTHER" id="PTHR12517:SF0">
    <property type="entry name" value="INTERMEMBRANE LIPID TRANSFER PROTEIN VPS13B"/>
    <property type="match status" value="1"/>
</dbReference>
<dbReference type="Proteomes" id="UP001152888">
    <property type="component" value="Unassembled WGS sequence"/>
</dbReference>
<gene>
    <name evidence="4" type="ORF">ACAOBT_LOCUS29860</name>
</gene>
<feature type="region of interest" description="Disordered" evidence="2">
    <location>
        <begin position="3230"/>
        <end position="3256"/>
    </location>
</feature>
<sequence>MFKLESYITPILLSYVNRYISNLKPEDSQVSLWGGDATFHNLELNLQVIEQELQLPFSFVSGSIRELQIHVPWTKLTSEPITITINTIECILNLKGKKSTPNASAQAKTNKPKKPAGKEVEAPQGYVQLLINKIVSNIRIHCNNVILKYVEEDIVLSMNVKHLKFQSANKKWEPAYTDLSPTEVILRKIITVNDLTLCLDKRNASGKIEVYQEPMLYRCSMTMHLLKHYHSTSAKRASTTRLDIYCNNMEFSTTEQQVPMFLRLLMLLYALQQKKLKPEKQTDTQGTSASTSAADESEFQESWTDWAWSYVSAVLPAPWEEEDNSQQLESPKGHTLHLCFYVDNASVTFKVSETSGIERGTLYPQKKMRYNPMLVLKLQGLYMETVIHGMKWFSAMGGIGQAILLPVGLCSCAETEIIEEKHPINYLQIGSPTSFHMKDSLFDANAEENKGRKRKYNKSWDYHMTVFTEAILLERTPAFAFDYLYQLEVPSDTSSDILSDFGSDYEFSNFVEKSSTRVCFGPLRLRLCSGLFHRMATLRVAAAYYDYPPYYTDQLDPPLRDLRPPSEDDLNALTQFIPSRNVRITFFAPIIEIELMDHPYFQPVKGCLLKRKKKVSMTNIPPKSKVNLPKLTIECQFLDMTMNYPMYVNRLVHTTCQLKDAPKKLFDGCFTRKIVKVVGLCSRLLIGQKHTTILTPSSLSYCCNAILQPQYWWNPNIPHNEITFESESVTLNATNAKMMVIATIISKLIVLDSDGATKMINTTTMLLDACKDYGFPYMELYVEGIRYKKVVTNATTSIDMSLGCVKAFIFEKIDSKTTKSKKSIASEDIQQVLFLSGPETKSAGAAASKTKLKNKKNAEEIPLLTVTFQYPLSPHNQKHAPILLFNLQEIRICVDPLLCKWLLYHPSEIANAGKSDLQITNKSKSAAYQASVSGGSAVDTPRRIGTQSVHSSSDWEPIHVVAAASIVTPTNPTAGNEEQAAHTSHVDLQEKIYNVLRKWFDVWKGVFLQGDVSQSTIYFPLVSLSAVGSQGIQEAVESAVNKEHPPEMMVITLPFANVRSAHRQSIKKYLRALPVSVPNTVWTEKSSSLPWTISVSDLSCYTVQHGNKLTFLKPVSLSATIGLTTKPPKVENQSVADTSSKSATNNEKAAVDIGYLGICVHIDMSPIVVSTSEVQVYLFASILYGLMEVATNLIPKKQKPPSKVPDVIPQVALKSGSSMVSPSQTTHKDSSSGKTASKLKKPDNADSDSIKLTAWVQWTITRFTIELLSNECNADPENDLESQQPMLKLVVDAEDIVSSLDLQSVYLKIKSKIGSASIQHFKRATASSKWMPGPFSGTVMRQREDVVSVSSDQQQLQQQRHHEDNGFMCVTITRASCQHTHTLWGTGGTPSRGAQGKQSAKEGKKASTANLQAASMLSPSRYITEIVVNVQPTDFVISLNTLRSFYLVIAPLLEIPLSSEPAPLTSPSSSSTLLLQTVNSQVLPLAYLECQDIRVVMPSVELGSTGAMHDVIILQVQKISLTPSAVNPICRTPIRQDIYDQAVHARILNIPGSEVEDRQYQFDMLGISISTGTWDDIDAVFSPTGTASSTLHPLSENPALEWNNLEQGHPYFHPIMNLWNVSERFDISVVAAPAILYKSNTLVCGHSVEINFVSDIVVNLSLNQIKLVSAILSEFASLVEPLLLDDSALARPKIIFPYSRFEPSVDNTVKWDPQEIIRDSGIDTSDIKSVKSSSRAALKGLSEREHQLYSKKHSSVTMVYTAAPVDVLFTAGKIGLSLYQIDDGKPNIYKQKKKKRPYKIDPDDLGYEAEEESVEDKEPKKYNPLVYICVKQPNVFLSKHAAGRRMQISCYDLNLKMRGPEYPPVGNVPTEDDYPVDLLETKSGVPDANTGILPAFFTLKYIKAGSKNHGHLDVNIAKPTKVLCSMSRWSYLQIIRDRLLDTFKRTDRNITSVVEKTDISNLHLSINKSDTYTRFQEMKEILKRVNSVNLKSDQLVFAFKSDAGHEMDLALERITNNLTLSNRPEKVSVVCGLHSVTLNVISKNFKKILLNPWTVTFNVSMFWESWQTTDSSPQIQITVESDCIMLDVCPEQLKCVQIVSKDIVEFISSFPSKDEGNTSRCSSSAYSAPSSSLYSAPPQVFKKVSDREQHYKDDLRAGAFQFVDSNTDKPDELPLPYQVMFWNKSSLSAMAWRYPQPRALTKVRVFPVPYKMSLGYQEDLVVVCHLEYWSECRNCYLPYTQFYLSESEVCHLTLPQGTPRTVVASTWRVVITTVNEGNSDEDLSKDVVISPRALAACMRIDSYFDKSLIPHLTAALYVTKIELALYNYFDKEAQHAPKMPDCLKNYTPDLLFPDIQRFMSIVLENLTSYGLCWETDVLTVEVSSALKCNVLDLMYLTEQSLIDPFTFKVELSLADSLNCNIISKPIQIKLGPTIAHTLAVSSQMWSQSNKPKDAVRDFIVMTRYVVCNDTNMNLRFGQTGTEEAILLAPRCCHLYAWRSQRKKEQLKVAMEENGWTRSFPVAQDAVHTIHFNSDKNYTIIVTVKSLSATQKQVILSGQLIVSNTLLEHLDLKVVEEVAKDNKELEFKNSPTYIVPGRSNTSSIFISSRKNYFLRLRFYGLDSAWTGDIPLREHGTGSQPWLVKVPLQERGQFLSIWCRIVTEQVHKVKRTMAILWPLFSVKSNLPISSNVHIETPTLNVHLDAVVNGKGELQQLYCPGTIDHSHQLTFKIDNSDPIANPYVPLNYTLVDHQHFFKKPEINSIEDILSELNQFDKSTWPYFGDELDEIDWIVADQPLTHVQVRYRNSCQYSCSLLVELLPWCLTVNTLGVPITINVSGIELCKIPHYGIVAPPKLEENFNIGVCSGGTWCYTEPLQLSKSDWSQSFYMPKFTGTIPLEGCIKSPIICDSHICMLSVTSTIKNEIRLLKVSSTHVLSNHMAMQVQVICFAVPDEEGKFDIPVNMERYCFTVAPHLDKSNSGISVIQWFTLTSAASSKSKDPHAINYALYMSFSIDDSHSPHGWSSPIRVDKPLLRKSFALRTGDYSIPVVLTSQDNKGQTVYLTIHEDDRPQLFIENTTGATLFIAQALGDGRVSDECQHFKWRCRVRNMERMYYTMPILSEKFPDLPPATETAYGGGSGSSSGDKIAIACDPESDLNGFHWSNAITILHDNEQFLKIPYYGDIRVRIANTACATIVLLESVSQVEISARDIRVRLLMQEINNTEASVGGKITGTTSVPGNKRTAKPNSSECLGRSQSDTSIVDANKCAPNVNKMSSLAEHRTWQGSRRGWSDTDLSVLSATAKEMIAHTLPMRDVWTSITFNAFVKSFVLVFVSDVDFDTKEKWELMSLVCDNVVCTAVQIESMKLKITASDVQLDNQLYVRESYDFPVVLIGQEKRQTKKLTSLNIPIESLIEDCDENALLVLEFCLETWCDKFRAATCTAVRSVKVTLNPLSCYIEDIYVTKLMEYFNMFTPNMLVILPKQKSEVKLNVPAGSVFVPEVLSWQCAVLAKPLTVRNVLIAPISLLLSVHSSIKLYIALDQSPLQFGKFERKRILTTPYRLGHALTMHYLSGAIFGAGWVVSSLELLGSPGGLARAMGTGLRDFVSLPCRGIFVGPMAFLRGITQGSASLMRHVTAGTLQSVTKLASSVARNLDRLTLDEEHLRRTEEQRRQRPQGLAQGFMQGLTGLGISLLGAVGGIAHHPLQSMIADGASPRSLAAGVGLGLVGIVTKPLSGAAELVALTGQGLLQGAGWSSLPEPRSYPQAYKVEYAPNSSLKYNWKHVQALCSRMLFATEATSVVGGAVHDAVALILTLEALIVVNLDRDDSLQVLGIQQLHIKHSDDPTLLMLKLNKPPAPPSTAQQQHHDDQEPNKTEEEEEEEFAMEMDPVSRARVADYVKSTVNLLNLQDKGLSKSAGEHSEISISPLSTPGIVEDAHEETTVYTYYVSPQNRNYFVCLMKLAKMQLHNYNFPVL</sequence>
<evidence type="ECO:0000256" key="1">
    <source>
        <dbReference type="ARBA" id="ARBA00022448"/>
    </source>
</evidence>
<name>A0A9P0M7A9_ACAOB</name>
<feature type="region of interest" description="Disordered" evidence="2">
    <location>
        <begin position="3847"/>
        <end position="3885"/>
    </location>
</feature>
<keyword evidence="1" id="KW-0813">Transport</keyword>
<organism evidence="4 5">
    <name type="scientific">Acanthoscelides obtectus</name>
    <name type="common">Bean weevil</name>
    <name type="synonym">Bruchus obtectus</name>
    <dbReference type="NCBI Taxonomy" id="200917"/>
    <lineage>
        <taxon>Eukaryota</taxon>
        <taxon>Metazoa</taxon>
        <taxon>Ecdysozoa</taxon>
        <taxon>Arthropoda</taxon>
        <taxon>Hexapoda</taxon>
        <taxon>Insecta</taxon>
        <taxon>Pterygota</taxon>
        <taxon>Neoptera</taxon>
        <taxon>Endopterygota</taxon>
        <taxon>Coleoptera</taxon>
        <taxon>Polyphaga</taxon>
        <taxon>Cucujiformia</taxon>
        <taxon>Chrysomeloidea</taxon>
        <taxon>Chrysomelidae</taxon>
        <taxon>Bruchinae</taxon>
        <taxon>Bruchini</taxon>
        <taxon>Acanthoscelides</taxon>
    </lineage>
</organism>
<protein>
    <recommendedName>
        <fullName evidence="3">Chorein N-terminal domain-containing protein</fullName>
    </recommendedName>
</protein>
<evidence type="ECO:0000256" key="2">
    <source>
        <dbReference type="SAM" id="MobiDB-lite"/>
    </source>
</evidence>
<reference evidence="4" key="1">
    <citation type="submission" date="2022-03" db="EMBL/GenBank/DDBJ databases">
        <authorList>
            <person name="Sayadi A."/>
        </authorList>
    </citation>
    <scope>NUCLEOTIDE SEQUENCE</scope>
</reference>
<feature type="region of interest" description="Disordered" evidence="2">
    <location>
        <begin position="2112"/>
        <end position="2133"/>
    </location>
</feature>
<feature type="compositionally biased region" description="Polar residues" evidence="2">
    <location>
        <begin position="3244"/>
        <end position="3256"/>
    </location>
</feature>
<evidence type="ECO:0000259" key="3">
    <source>
        <dbReference type="Pfam" id="PF12624"/>
    </source>
</evidence>